<dbReference type="KEGG" id="mac:MA_2932"/>
<organism evidence="1 2">
    <name type="scientific">Methanosarcina acetivorans (strain ATCC 35395 / DSM 2834 / JCM 12185 / C2A)</name>
    <dbReference type="NCBI Taxonomy" id="188937"/>
    <lineage>
        <taxon>Archaea</taxon>
        <taxon>Methanobacteriati</taxon>
        <taxon>Methanobacteriota</taxon>
        <taxon>Stenosarchaea group</taxon>
        <taxon>Methanomicrobia</taxon>
        <taxon>Methanosarcinales</taxon>
        <taxon>Methanosarcinaceae</taxon>
        <taxon>Methanosarcina</taxon>
    </lineage>
</organism>
<evidence type="ECO:0000313" key="1">
    <source>
        <dbReference type="EMBL" id="AAM06306.1"/>
    </source>
</evidence>
<dbReference type="AlphaFoldDB" id="Q8TLU5"/>
<dbReference type="EMBL" id="AE010299">
    <property type="protein sequence ID" value="AAM06306.1"/>
    <property type="molecule type" value="Genomic_DNA"/>
</dbReference>
<name>Q8TLU5_METAC</name>
<dbReference type="InParanoid" id="Q8TLU5"/>
<protein>
    <submittedName>
        <fullName evidence="1">Uncharacterized protein</fullName>
    </submittedName>
</protein>
<evidence type="ECO:0000313" key="2">
    <source>
        <dbReference type="Proteomes" id="UP000002487"/>
    </source>
</evidence>
<dbReference type="Proteomes" id="UP000002487">
    <property type="component" value="Chromosome"/>
</dbReference>
<accession>Q8TLU5</accession>
<dbReference type="EnsemblBacteria" id="AAM06306">
    <property type="protein sequence ID" value="AAM06306"/>
    <property type="gene ID" value="MA_2932"/>
</dbReference>
<reference evidence="1 2" key="1">
    <citation type="journal article" date="2002" name="Genome Res.">
        <title>The genome of Methanosarcina acetivorans reveals extensive metabolic and physiological diversity.</title>
        <authorList>
            <person name="Galagan J.E."/>
            <person name="Nusbaum C."/>
            <person name="Roy A."/>
            <person name="Endrizzi M.G."/>
            <person name="Macdonald P."/>
            <person name="FitzHugh W."/>
            <person name="Calvo S."/>
            <person name="Engels R."/>
            <person name="Smirnov S."/>
            <person name="Atnoor D."/>
            <person name="Brown A."/>
            <person name="Allen N."/>
            <person name="Naylor J."/>
            <person name="Stange-Thomann N."/>
            <person name="DeArellano K."/>
            <person name="Johnson R."/>
            <person name="Linton L."/>
            <person name="McEwan P."/>
            <person name="McKernan K."/>
            <person name="Talamas J."/>
            <person name="Tirrell A."/>
            <person name="Ye W."/>
            <person name="Zimmer A."/>
            <person name="Barber R.D."/>
            <person name="Cann I."/>
            <person name="Graham D.E."/>
            <person name="Grahame D.A."/>
            <person name="Guss A."/>
            <person name="Hedderich R."/>
            <person name="Ingram-Smith C."/>
            <person name="Kuettner C.H."/>
            <person name="Krzycki J.A."/>
            <person name="Leigh J.A."/>
            <person name="Li W."/>
            <person name="Liu J."/>
            <person name="Mukhopadhyay B."/>
            <person name="Reeve J.N."/>
            <person name="Smith K."/>
            <person name="Springer T.A."/>
            <person name="Umayam L.A."/>
            <person name="White O."/>
            <person name="White R.H."/>
            <person name="de Macario E.C."/>
            <person name="Ferry J.G."/>
            <person name="Jarrell K.F."/>
            <person name="Jing H."/>
            <person name="Macario A.J.L."/>
            <person name="Paulsen I."/>
            <person name="Pritchett M."/>
            <person name="Sowers K.R."/>
            <person name="Swanson R.V."/>
            <person name="Zinder S.H."/>
            <person name="Lander E."/>
            <person name="Metcalf W.W."/>
            <person name="Birren B."/>
        </authorList>
    </citation>
    <scope>NUCLEOTIDE SEQUENCE [LARGE SCALE GENOMIC DNA]</scope>
    <source>
        <strain evidence="2">ATCC 35395 / DSM 2834 / JCM 12185 / C2A</strain>
    </source>
</reference>
<proteinExistence type="predicted"/>
<gene>
    <name evidence="1" type="ordered locus">MA_2932</name>
</gene>
<dbReference type="HOGENOM" id="CLU_2504918_0_0_2"/>
<sequence length="85" mass="9995">MGGENMDKRKKVSKRNYFRTKHRFRAFDSFNGTAPQIQDIPTDDKFICVCFHQLKKLFYFRAVCIFVTDVKIGCTVDFHLNSPLI</sequence>
<dbReference type="STRING" id="188937.MA_2932"/>
<keyword evidence="2" id="KW-1185">Reference proteome</keyword>